<protein>
    <submittedName>
        <fullName evidence="2">Putative RNA metabolism modulator</fullName>
    </submittedName>
</protein>
<gene>
    <name evidence="2" type="primary">goF</name>
</gene>
<reference evidence="2 3" key="1">
    <citation type="journal article" date="2011" name="Arch. Virol.">
        <title>The complete genome sequence of a novel T4-like bacteriophage, IME08.</title>
        <authorList>
            <person name="Jiang H."/>
            <person name="Jiang X."/>
            <person name="Wang S."/>
            <person name="Li C."/>
            <person name="Chen B."/>
            <person name="An X."/>
            <person name="Mi Z."/>
            <person name="Chen J."/>
            <person name="Tong Y."/>
        </authorList>
    </citation>
    <scope>NUCLEOTIDE SEQUENCE [LARGE SCALE GENOMIC DNA]</scope>
</reference>
<reference evidence="2 3" key="2">
    <citation type="journal article" date="2011" name="Virol. J.">
        <title>Sequence characteristics of T4-like bacteriophage IME08 benome termini revealed by high throughput sequencing.</title>
        <authorList>
            <person name="Jiang X."/>
            <person name="Jiang H."/>
            <person name="Li C."/>
            <person name="Wang S."/>
            <person name="Mi Z."/>
            <person name="An X."/>
            <person name="Chen J."/>
            <person name="Tong Y."/>
        </authorList>
    </citation>
    <scope>NUCLEOTIDE SEQUENCE [LARGE SCALE GENOMIC DNA]</scope>
</reference>
<dbReference type="GeneID" id="9384581"/>
<feature type="compositionally biased region" description="Acidic residues" evidence="1">
    <location>
        <begin position="140"/>
        <end position="151"/>
    </location>
</feature>
<sequence length="187" mass="21499">MLIRFLIYRRFMYTKTKAIKILSMQCSVKSLLKAPTSGRRLIMLNQELEFEKGKWYYFKDDAAEAEFRNLNSSNIRSLDNSSIADIIVNSEGFCPARLAAGYVMNVDLAYGDNTDMVLYPSERKFFTEMVVVDSEDEWAEDGFSEDEDQSEDAAPSEPSDFPLTKITISNNSEAWTVYQMLKAHFKE</sequence>
<proteinExistence type="predicted"/>
<evidence type="ECO:0000256" key="1">
    <source>
        <dbReference type="SAM" id="MobiDB-lite"/>
    </source>
</evidence>
<dbReference type="RefSeq" id="YP_003734156.1">
    <property type="nucleotide sequence ID" value="NC_014260.1"/>
</dbReference>
<organism evidence="2 3">
    <name type="scientific">Escherichia phage IME08</name>
    <dbReference type="NCBI Taxonomy" id="698728"/>
    <lineage>
        <taxon>Viruses</taxon>
        <taxon>Duplodnaviria</taxon>
        <taxon>Heunggongvirae</taxon>
        <taxon>Uroviricota</taxon>
        <taxon>Caudoviricetes</taxon>
        <taxon>Pantevenvirales</taxon>
        <taxon>Straboviridae</taxon>
        <taxon>Tevenvirinae</taxon>
        <taxon>Dhakavirus</taxon>
        <taxon>Dhakavirus ime08</taxon>
    </lineage>
</organism>
<name>D7RM19_9CAUD</name>
<dbReference type="Proteomes" id="UP000201129">
    <property type="component" value="Segment"/>
</dbReference>
<dbReference type="KEGG" id="vg:9384581"/>
<evidence type="ECO:0000313" key="3">
    <source>
        <dbReference type="Proteomes" id="UP000201129"/>
    </source>
</evidence>
<dbReference type="EMBL" id="HM071924">
    <property type="protein sequence ID" value="ADI55335.1"/>
    <property type="molecule type" value="Genomic_DNA"/>
</dbReference>
<feature type="region of interest" description="Disordered" evidence="1">
    <location>
        <begin position="140"/>
        <end position="164"/>
    </location>
</feature>
<evidence type="ECO:0000313" key="2">
    <source>
        <dbReference type="EMBL" id="ADI55335.1"/>
    </source>
</evidence>
<keyword evidence="3" id="KW-1185">Reference proteome</keyword>
<accession>D7RM19</accession>
<dbReference type="OrthoDB" id="15389at10239"/>